<dbReference type="InterPro" id="IPR052358">
    <property type="entry name" value="Aro_Compnd_Degr_Hydrolases"/>
</dbReference>
<evidence type="ECO:0000259" key="1">
    <source>
        <dbReference type="Pfam" id="PF04909"/>
    </source>
</evidence>
<dbReference type="InterPro" id="IPR006680">
    <property type="entry name" value="Amidohydro-rel"/>
</dbReference>
<protein>
    <recommendedName>
        <fullName evidence="1">Amidohydrolase-related domain-containing protein</fullName>
    </recommendedName>
</protein>
<keyword evidence="3" id="KW-1185">Reference proteome</keyword>
<evidence type="ECO:0000313" key="3">
    <source>
        <dbReference type="Proteomes" id="UP000070501"/>
    </source>
</evidence>
<dbReference type="InParanoid" id="A0A136INY3"/>
<dbReference type="EMBL" id="KQ964268">
    <property type="protein sequence ID" value="KXJ86389.1"/>
    <property type="molecule type" value="Genomic_DNA"/>
</dbReference>
<evidence type="ECO:0000313" key="2">
    <source>
        <dbReference type="EMBL" id="KXJ86389.1"/>
    </source>
</evidence>
<sequence>MHQTAAELCLPPGSWDAHTHLFDPARFPYKPDRAYTPEPASLDMLLAAEYAQNVMIVQASVEASPEGLAAHLAEARQNHGDRHFRGTMAAPADQSSAWHLEKLSDAYLRSLHDLGVRNIRIAGANGAGSPGADSVEFVLLQLRSAAASYAVRELGWSISAQLPLKMWAALAPHVDSIIGVSLIADHDGSVVSKDIGTPELATFLELLAAGKLHVKLGALQRRVLSSGGDLNAMRDVVRAIAGAAPGGIVWGSDWPHVNVTQTGLEPGPPMQGVDTVTELKLMREWLTDEQWMGMMVKNPARLFR</sequence>
<dbReference type="GO" id="GO:0016787">
    <property type="term" value="F:hydrolase activity"/>
    <property type="evidence" value="ECO:0007669"/>
    <property type="project" value="InterPro"/>
</dbReference>
<dbReference type="AlphaFoldDB" id="A0A136INY3"/>
<dbReference type="SUPFAM" id="SSF51556">
    <property type="entry name" value="Metallo-dependent hydrolases"/>
    <property type="match status" value="1"/>
</dbReference>
<accession>A0A136INY3</accession>
<dbReference type="Pfam" id="PF04909">
    <property type="entry name" value="Amidohydro_2"/>
    <property type="match status" value="1"/>
</dbReference>
<dbReference type="InterPro" id="IPR032466">
    <property type="entry name" value="Metal_Hydrolase"/>
</dbReference>
<dbReference type="OrthoDB" id="2135488at2759"/>
<organism evidence="2 3">
    <name type="scientific">Microdochium bolleyi</name>
    <dbReference type="NCBI Taxonomy" id="196109"/>
    <lineage>
        <taxon>Eukaryota</taxon>
        <taxon>Fungi</taxon>
        <taxon>Dikarya</taxon>
        <taxon>Ascomycota</taxon>
        <taxon>Pezizomycotina</taxon>
        <taxon>Sordariomycetes</taxon>
        <taxon>Xylariomycetidae</taxon>
        <taxon>Xylariales</taxon>
        <taxon>Microdochiaceae</taxon>
        <taxon>Microdochium</taxon>
    </lineage>
</organism>
<dbReference type="PANTHER" id="PTHR35563">
    <property type="entry name" value="BARREL METAL-DEPENDENT HYDROLASE, PUTATIVE (AFU_ORTHOLOGUE AFUA_1G16240)-RELATED"/>
    <property type="match status" value="1"/>
</dbReference>
<dbReference type="Gene3D" id="3.20.20.140">
    <property type="entry name" value="Metal-dependent hydrolases"/>
    <property type="match status" value="1"/>
</dbReference>
<gene>
    <name evidence="2" type="ORF">Micbo1qcDRAFT_126327</name>
</gene>
<dbReference type="PANTHER" id="PTHR35563:SF2">
    <property type="entry name" value="BARREL METAL-DEPENDENT HYDROLASE, PUTATIVE (AFU_ORTHOLOGUE AFUA_1G16240)-RELATED"/>
    <property type="match status" value="1"/>
</dbReference>
<reference evidence="3" key="1">
    <citation type="submission" date="2016-02" db="EMBL/GenBank/DDBJ databases">
        <title>Draft genome sequence of Microdochium bolleyi, a fungal endophyte of beachgrass.</title>
        <authorList>
            <consortium name="DOE Joint Genome Institute"/>
            <person name="David A.S."/>
            <person name="May G."/>
            <person name="Haridas S."/>
            <person name="Lim J."/>
            <person name="Wang M."/>
            <person name="Labutti K."/>
            <person name="Lipzen A."/>
            <person name="Barry K."/>
            <person name="Grigoriev I.V."/>
        </authorList>
    </citation>
    <scope>NUCLEOTIDE SEQUENCE [LARGE SCALE GENOMIC DNA]</scope>
    <source>
        <strain evidence="3">J235TASD1</strain>
    </source>
</reference>
<name>A0A136INY3_9PEZI</name>
<dbReference type="Proteomes" id="UP000070501">
    <property type="component" value="Unassembled WGS sequence"/>
</dbReference>
<proteinExistence type="predicted"/>
<feature type="domain" description="Amidohydrolase-related" evidence="1">
    <location>
        <begin position="15"/>
        <end position="304"/>
    </location>
</feature>